<evidence type="ECO:0000313" key="3">
    <source>
        <dbReference type="EMBL" id="MBB2922165.1"/>
    </source>
</evidence>
<name>A0A7W4Y9X5_9CELL</name>
<feature type="transmembrane region" description="Helical" evidence="2">
    <location>
        <begin position="32"/>
        <end position="50"/>
    </location>
</feature>
<keyword evidence="2" id="KW-0472">Membrane</keyword>
<sequence>MRRKSRETDDVISITSAPEPLADDLARRTRRYLLQMGIRTLCFVLAVVLWSVVPAWVSLLFIVGAVVLPYVAVLFANAGRERVDRAPTYLDTRAISARPEDGPGADRAHPADRPDPNRARGPR</sequence>
<protein>
    <submittedName>
        <fullName evidence="3">Flp pilus assembly protein TadB</fullName>
    </submittedName>
</protein>
<proteinExistence type="predicted"/>
<evidence type="ECO:0000256" key="1">
    <source>
        <dbReference type="SAM" id="MobiDB-lite"/>
    </source>
</evidence>
<dbReference type="EMBL" id="JACHVX010000001">
    <property type="protein sequence ID" value="MBB2922165.1"/>
    <property type="molecule type" value="Genomic_DNA"/>
</dbReference>
<gene>
    <name evidence="3" type="ORF">FHR80_001059</name>
</gene>
<reference evidence="3 4" key="1">
    <citation type="submission" date="2020-08" db="EMBL/GenBank/DDBJ databases">
        <title>The Agave Microbiome: Exploring the role of microbial communities in plant adaptations to desert environments.</title>
        <authorList>
            <person name="Partida-Martinez L.P."/>
        </authorList>
    </citation>
    <scope>NUCLEOTIDE SEQUENCE [LARGE SCALE GENOMIC DNA]</scope>
    <source>
        <strain evidence="3 4">RAS26</strain>
    </source>
</reference>
<evidence type="ECO:0000313" key="4">
    <source>
        <dbReference type="Proteomes" id="UP000518206"/>
    </source>
</evidence>
<evidence type="ECO:0000256" key="2">
    <source>
        <dbReference type="SAM" id="Phobius"/>
    </source>
</evidence>
<dbReference type="AlphaFoldDB" id="A0A7W4Y9X5"/>
<dbReference type="RefSeq" id="WP_311701899.1">
    <property type="nucleotide sequence ID" value="NZ_JACHVX010000001.1"/>
</dbReference>
<dbReference type="InterPro" id="IPR021449">
    <property type="entry name" value="DUF3099"/>
</dbReference>
<feature type="compositionally biased region" description="Basic and acidic residues" evidence="1">
    <location>
        <begin position="98"/>
        <end position="123"/>
    </location>
</feature>
<accession>A0A7W4Y9X5</accession>
<dbReference type="Proteomes" id="UP000518206">
    <property type="component" value="Unassembled WGS sequence"/>
</dbReference>
<dbReference type="Pfam" id="PF11298">
    <property type="entry name" value="DUF3099"/>
    <property type="match status" value="1"/>
</dbReference>
<feature type="transmembrane region" description="Helical" evidence="2">
    <location>
        <begin position="56"/>
        <end position="76"/>
    </location>
</feature>
<feature type="region of interest" description="Disordered" evidence="1">
    <location>
        <begin position="92"/>
        <end position="123"/>
    </location>
</feature>
<reference evidence="3 4" key="2">
    <citation type="submission" date="2020-08" db="EMBL/GenBank/DDBJ databases">
        <authorList>
            <person name="Partida-Martinez L."/>
            <person name="Huntemann M."/>
            <person name="Clum A."/>
            <person name="Wang J."/>
            <person name="Palaniappan K."/>
            <person name="Ritter S."/>
            <person name="Chen I.-M."/>
            <person name="Stamatis D."/>
            <person name="Reddy T."/>
            <person name="O'Malley R."/>
            <person name="Daum C."/>
            <person name="Shapiro N."/>
            <person name="Ivanova N."/>
            <person name="Kyrpides N."/>
            <person name="Woyke T."/>
        </authorList>
    </citation>
    <scope>NUCLEOTIDE SEQUENCE [LARGE SCALE GENOMIC DNA]</scope>
    <source>
        <strain evidence="3 4">RAS26</strain>
    </source>
</reference>
<organism evidence="3 4">
    <name type="scientific">Cellulomonas cellasea</name>
    <dbReference type="NCBI Taxonomy" id="43670"/>
    <lineage>
        <taxon>Bacteria</taxon>
        <taxon>Bacillati</taxon>
        <taxon>Actinomycetota</taxon>
        <taxon>Actinomycetes</taxon>
        <taxon>Micrococcales</taxon>
        <taxon>Cellulomonadaceae</taxon>
        <taxon>Cellulomonas</taxon>
    </lineage>
</organism>
<comment type="caution">
    <text evidence="3">The sequence shown here is derived from an EMBL/GenBank/DDBJ whole genome shotgun (WGS) entry which is preliminary data.</text>
</comment>
<keyword evidence="2" id="KW-0812">Transmembrane</keyword>
<keyword evidence="2" id="KW-1133">Transmembrane helix</keyword>